<dbReference type="Proteomes" id="UP000091820">
    <property type="component" value="Unassembled WGS sequence"/>
</dbReference>
<keyword evidence="1" id="KW-1133">Transmembrane helix</keyword>
<dbReference type="AlphaFoldDB" id="A0A1A9WI15"/>
<protein>
    <submittedName>
        <fullName evidence="2">Uncharacterized protein</fullName>
    </submittedName>
</protein>
<keyword evidence="3" id="KW-1185">Reference proteome</keyword>
<dbReference type="VEuPathDB" id="VectorBase:GBRI020575"/>
<dbReference type="EnsemblMetazoa" id="GBRI020575-RA">
    <property type="protein sequence ID" value="GBRI020575-PA"/>
    <property type="gene ID" value="GBRI020575"/>
</dbReference>
<evidence type="ECO:0000313" key="3">
    <source>
        <dbReference type="Proteomes" id="UP000091820"/>
    </source>
</evidence>
<keyword evidence="1" id="KW-0472">Membrane</keyword>
<accession>A0A1A9WI15</accession>
<proteinExistence type="predicted"/>
<reference evidence="3" key="1">
    <citation type="submission" date="2014-03" db="EMBL/GenBank/DDBJ databases">
        <authorList>
            <person name="Aksoy S."/>
            <person name="Warren W."/>
            <person name="Wilson R.K."/>
        </authorList>
    </citation>
    <scope>NUCLEOTIDE SEQUENCE [LARGE SCALE GENOMIC DNA]</scope>
    <source>
        <strain evidence="3">IAEA</strain>
    </source>
</reference>
<evidence type="ECO:0000313" key="2">
    <source>
        <dbReference type="EnsemblMetazoa" id="GBRI020575-PA"/>
    </source>
</evidence>
<keyword evidence="1" id="KW-0812">Transmembrane</keyword>
<sequence length="109" mass="12508">MSDKNFLSLSHANALETMYLMIEGILILLFHLRVANIVTYFDLKRIAATKKAPTTNLLQAKAPREPKRNGKDLPYLIPKIRSYDGYPILWSKVRMTSHIAVPTYICFLL</sequence>
<organism evidence="2 3">
    <name type="scientific">Glossina brevipalpis</name>
    <dbReference type="NCBI Taxonomy" id="37001"/>
    <lineage>
        <taxon>Eukaryota</taxon>
        <taxon>Metazoa</taxon>
        <taxon>Ecdysozoa</taxon>
        <taxon>Arthropoda</taxon>
        <taxon>Hexapoda</taxon>
        <taxon>Insecta</taxon>
        <taxon>Pterygota</taxon>
        <taxon>Neoptera</taxon>
        <taxon>Endopterygota</taxon>
        <taxon>Diptera</taxon>
        <taxon>Brachycera</taxon>
        <taxon>Muscomorpha</taxon>
        <taxon>Hippoboscoidea</taxon>
        <taxon>Glossinidae</taxon>
        <taxon>Glossina</taxon>
    </lineage>
</organism>
<evidence type="ECO:0000256" key="1">
    <source>
        <dbReference type="SAM" id="Phobius"/>
    </source>
</evidence>
<reference evidence="2" key="2">
    <citation type="submission" date="2020-05" db="UniProtKB">
        <authorList>
            <consortium name="EnsemblMetazoa"/>
        </authorList>
    </citation>
    <scope>IDENTIFICATION</scope>
    <source>
        <strain evidence="2">IAEA</strain>
    </source>
</reference>
<feature type="transmembrane region" description="Helical" evidence="1">
    <location>
        <begin position="20"/>
        <end position="41"/>
    </location>
</feature>
<name>A0A1A9WI15_9MUSC</name>